<dbReference type="RefSeq" id="WP_015218520.1">
    <property type="nucleotide sequence ID" value="NZ_WMIA01000002.1"/>
</dbReference>
<dbReference type="Gene3D" id="2.160.10.10">
    <property type="entry name" value="Hexapeptide repeat proteins"/>
    <property type="match status" value="1"/>
</dbReference>
<dbReference type="InterPro" id="IPR050484">
    <property type="entry name" value="Transf_Hexapept/Carb_Anhydrase"/>
</dbReference>
<evidence type="ECO:0000313" key="2">
    <source>
        <dbReference type="Proteomes" id="UP000437131"/>
    </source>
</evidence>
<dbReference type="InterPro" id="IPR001451">
    <property type="entry name" value="Hexapep"/>
</dbReference>
<dbReference type="GO" id="GO:0043886">
    <property type="term" value="F:structural constituent of carboxysome shell"/>
    <property type="evidence" value="ECO:0007669"/>
    <property type="project" value="UniProtKB-ARBA"/>
</dbReference>
<dbReference type="InterPro" id="IPR047324">
    <property type="entry name" value="LbH_gamma_CA-like"/>
</dbReference>
<evidence type="ECO:0000313" key="1">
    <source>
        <dbReference type="EMBL" id="MTF37903.1"/>
    </source>
</evidence>
<dbReference type="GO" id="GO:0031470">
    <property type="term" value="C:carboxysome"/>
    <property type="evidence" value="ECO:0007669"/>
    <property type="project" value="UniProtKB-ARBA"/>
</dbReference>
<dbReference type="InterPro" id="IPR011004">
    <property type="entry name" value="Trimer_LpxA-like_sf"/>
</dbReference>
<organism evidence="1 2">
    <name type="scientific">Cyanobacterium aponinum 0216</name>
    <dbReference type="NCBI Taxonomy" id="2676140"/>
    <lineage>
        <taxon>Bacteria</taxon>
        <taxon>Bacillati</taxon>
        <taxon>Cyanobacteriota</taxon>
        <taxon>Cyanophyceae</taxon>
        <taxon>Oscillatoriophycideae</taxon>
        <taxon>Chroococcales</taxon>
        <taxon>Geminocystaceae</taxon>
        <taxon>Cyanobacterium</taxon>
    </lineage>
</organism>
<protein>
    <submittedName>
        <fullName evidence="1">Gamma carbonic anhydrase family protein</fullName>
    </submittedName>
</protein>
<reference evidence="1 2" key="1">
    <citation type="submission" date="2019-11" db="EMBL/GenBank/DDBJ databases">
        <title>Isolation of a new High Light Tolerant Cyanobacteria.</title>
        <authorList>
            <person name="Dobson Z."/>
            <person name="Vaughn N."/>
            <person name="Vaughn M."/>
            <person name="Fromme P."/>
            <person name="Mazor Y."/>
        </authorList>
    </citation>
    <scope>NUCLEOTIDE SEQUENCE [LARGE SCALE GENOMIC DNA]</scope>
    <source>
        <strain evidence="1 2">0216</strain>
    </source>
</reference>
<dbReference type="EMBL" id="WMIA01000002">
    <property type="protein sequence ID" value="MTF37903.1"/>
    <property type="molecule type" value="Genomic_DNA"/>
</dbReference>
<name>A0A844GQS7_9CHRO</name>
<gene>
    <name evidence="1" type="ORF">GGC33_03050</name>
</gene>
<sequence length="170" mass="18169">MKQLNINSFTQAAFIAENASVMGQVTIGEGASIWYSAVVRGDVEKIKIGAYTNIQDGAIIHGDPHQETILEDYVTVGHRAVIHSAHIKKGCLIGIGAIILNGVTVGEGSIIGAGCVVTKDVPSHSLMVGIPAKKIRDVNEEETQNLIQHALKYYQLGLYHAGKTSDKGFC</sequence>
<dbReference type="SMR" id="A0A844GQS7"/>
<accession>A0A844GQS7</accession>
<dbReference type="PANTHER" id="PTHR13061">
    <property type="entry name" value="DYNACTIN SUBUNIT P25"/>
    <property type="match status" value="1"/>
</dbReference>
<proteinExistence type="predicted"/>
<dbReference type="CDD" id="cd04645">
    <property type="entry name" value="LbH_gamma_CA_like"/>
    <property type="match status" value="1"/>
</dbReference>
<dbReference type="AlphaFoldDB" id="A0A844GQS7"/>
<comment type="caution">
    <text evidence="1">The sequence shown here is derived from an EMBL/GenBank/DDBJ whole genome shotgun (WGS) entry which is preliminary data.</text>
</comment>
<dbReference type="SUPFAM" id="SSF51161">
    <property type="entry name" value="Trimeric LpxA-like enzymes"/>
    <property type="match status" value="1"/>
</dbReference>
<dbReference type="Pfam" id="PF00132">
    <property type="entry name" value="Hexapep"/>
    <property type="match status" value="1"/>
</dbReference>
<dbReference type="Proteomes" id="UP000437131">
    <property type="component" value="Unassembled WGS sequence"/>
</dbReference>
<dbReference type="PANTHER" id="PTHR13061:SF29">
    <property type="entry name" value="GAMMA CARBONIC ANHYDRASE-LIKE 1, MITOCHONDRIAL-RELATED"/>
    <property type="match status" value="1"/>
</dbReference>